<evidence type="ECO:0000256" key="2">
    <source>
        <dbReference type="SAM" id="Coils"/>
    </source>
</evidence>
<dbReference type="SUPFAM" id="SSF51261">
    <property type="entry name" value="Duplicated hybrid motif"/>
    <property type="match status" value="1"/>
</dbReference>
<evidence type="ECO:0000259" key="3">
    <source>
        <dbReference type="Pfam" id="PF01551"/>
    </source>
</evidence>
<proteinExistence type="predicted"/>
<name>A0ABX2E1W6_9FLAO</name>
<organism evidence="4 5">
    <name type="scientific">Winogradskyella litoriviva</name>
    <dbReference type="NCBI Taxonomy" id="1220182"/>
    <lineage>
        <taxon>Bacteria</taxon>
        <taxon>Pseudomonadati</taxon>
        <taxon>Bacteroidota</taxon>
        <taxon>Flavobacteriia</taxon>
        <taxon>Flavobacteriales</taxon>
        <taxon>Flavobacteriaceae</taxon>
        <taxon>Winogradskyella</taxon>
    </lineage>
</organism>
<sequence>MNDEKSHLIIAVKKLTCVLFLLGFLMSTTTGFAQSDKQKKLEAQRQQKLKEIKLINALLYTKKKEQKSAITLIEDINYKVSVRKNLIRITNEQANLLTREINNNQNEITSLKTQLKELKDDYAAMVVKSYKSKSEQSKVMFLLSSSNFQQAYKRLQYIKQYSNYQKEQGEAIKSKTKELEQLNVELSKQKEDKQKLIEENRIAKRELEGELKEREVLMASIKSEMGKFSAQIKKKKQEAARLDKEIDRLIKETIAAANKKTGKTSTKGKFVETPEAKKLSANFESNRGRLGWPVARGVIKGKFGKRRSLTDNSITQNYKSIYIATDTNSDVKAVFNGVVAEIHVMKRGNPTILVRHGSYLSVYMNLAEVKVKKGDKIKTGQVIGKVFSNKSSGESLLGFRIYKNDQVLNPEPWLAKY</sequence>
<comment type="caution">
    <text evidence="4">The sequence shown here is derived from an EMBL/GenBank/DDBJ whole genome shotgun (WGS) entry which is preliminary data.</text>
</comment>
<keyword evidence="2" id="KW-0175">Coiled coil</keyword>
<dbReference type="Proteomes" id="UP000805085">
    <property type="component" value="Unassembled WGS sequence"/>
</dbReference>
<dbReference type="RefSeq" id="WP_173299766.1">
    <property type="nucleotide sequence ID" value="NZ_JABRWQ010000001.1"/>
</dbReference>
<keyword evidence="1" id="KW-0732">Signal</keyword>
<reference evidence="4 5" key="1">
    <citation type="journal article" date="2015" name="Int. J. Syst. Evol. Microbiol.">
        <title>Winogradskyella litoriviva sp. nov., isolated from coastal seawater.</title>
        <authorList>
            <person name="Nedashkovskaya O.I."/>
            <person name="Kukhlevskiy A.D."/>
            <person name="Zhukova N.V."/>
            <person name="Kim S.J."/>
            <person name="Rhee S.K."/>
            <person name="Mikhailov V.V."/>
        </authorList>
    </citation>
    <scope>NUCLEOTIDE SEQUENCE [LARGE SCALE GENOMIC DNA]</scope>
    <source>
        <strain evidence="4 5">KMM6491</strain>
    </source>
</reference>
<keyword evidence="5" id="KW-1185">Reference proteome</keyword>
<dbReference type="PANTHER" id="PTHR21666">
    <property type="entry name" value="PEPTIDASE-RELATED"/>
    <property type="match status" value="1"/>
</dbReference>
<dbReference type="InterPro" id="IPR050570">
    <property type="entry name" value="Cell_wall_metabolism_enzyme"/>
</dbReference>
<dbReference type="Pfam" id="PF01551">
    <property type="entry name" value="Peptidase_M23"/>
    <property type="match status" value="1"/>
</dbReference>
<dbReference type="InterPro" id="IPR016047">
    <property type="entry name" value="M23ase_b-sheet_dom"/>
</dbReference>
<dbReference type="PANTHER" id="PTHR21666:SF289">
    <property type="entry name" value="L-ALA--D-GLU ENDOPEPTIDASE"/>
    <property type="match status" value="1"/>
</dbReference>
<dbReference type="Gene3D" id="6.10.250.3150">
    <property type="match status" value="1"/>
</dbReference>
<accession>A0ABX2E1W6</accession>
<dbReference type="CDD" id="cd12797">
    <property type="entry name" value="M23_peptidase"/>
    <property type="match status" value="1"/>
</dbReference>
<feature type="domain" description="M23ase beta-sheet core" evidence="3">
    <location>
        <begin position="318"/>
        <end position="410"/>
    </location>
</feature>
<gene>
    <name evidence="4" type="ORF">HNV10_02620</name>
</gene>
<evidence type="ECO:0000313" key="4">
    <source>
        <dbReference type="EMBL" id="NRD22117.1"/>
    </source>
</evidence>
<protein>
    <submittedName>
        <fullName evidence="4">Peptidoglycan DD-metalloendopeptidase family protein</fullName>
    </submittedName>
</protein>
<evidence type="ECO:0000256" key="1">
    <source>
        <dbReference type="ARBA" id="ARBA00022729"/>
    </source>
</evidence>
<dbReference type="InterPro" id="IPR011055">
    <property type="entry name" value="Dup_hybrid_motif"/>
</dbReference>
<feature type="coiled-coil region" evidence="2">
    <location>
        <begin position="172"/>
        <end position="252"/>
    </location>
</feature>
<feature type="coiled-coil region" evidence="2">
    <location>
        <begin position="87"/>
        <end position="128"/>
    </location>
</feature>
<dbReference type="Gene3D" id="2.70.70.10">
    <property type="entry name" value="Glucose Permease (Domain IIA)"/>
    <property type="match status" value="1"/>
</dbReference>
<dbReference type="EMBL" id="JABRWQ010000001">
    <property type="protein sequence ID" value="NRD22117.1"/>
    <property type="molecule type" value="Genomic_DNA"/>
</dbReference>
<evidence type="ECO:0000313" key="5">
    <source>
        <dbReference type="Proteomes" id="UP000805085"/>
    </source>
</evidence>